<evidence type="ECO:0000259" key="5">
    <source>
        <dbReference type="PROSITE" id="PS51192"/>
    </source>
</evidence>
<dbReference type="Proteomes" id="UP000253961">
    <property type="component" value="Unassembled WGS sequence"/>
</dbReference>
<name>A0A369PP27_9SPHI</name>
<dbReference type="InterPro" id="IPR011600">
    <property type="entry name" value="Pept_C14_caspase"/>
</dbReference>
<dbReference type="Pfam" id="PF00270">
    <property type="entry name" value="DEAD"/>
    <property type="match status" value="1"/>
</dbReference>
<feature type="domain" description="Helicase C-terminal" evidence="6">
    <location>
        <begin position="527"/>
        <end position="717"/>
    </location>
</feature>
<dbReference type="InterPro" id="IPR027417">
    <property type="entry name" value="P-loop_NTPase"/>
</dbReference>
<dbReference type="GO" id="GO:0003676">
    <property type="term" value="F:nucleic acid binding"/>
    <property type="evidence" value="ECO:0007669"/>
    <property type="project" value="InterPro"/>
</dbReference>
<sequence length="1038" mass="114534">MIFNDAQKTKKMKIHGVFIGIDRYSSEAIPWLSCAKRDAVALFSLFSDNIPGEYKLFYDDSATRANIESAISDLSICSEDDIVIISFSGHGSPEHQLVAHDSDIFNLNESTVPFDRLAELLGKIPARQVFCFIDCCFSGGLGAKALQLDFASRKSKSIEDALNQFSGRGRIVLTASKANEEAWENVRYGHGLLTYYLLQAFQGAQEVRKDGKIGIYKMLEYVTSNVKTSASIIGQQQNPMLLGQIVEEIYLPVFVPGRLYQMAFPELQRSKAESDISSLSGLGFDNQIIDIWKASIPSLNELQLAAINEYGLLEGSHLVVSAPTSSGKTMLGEMAAIFGVKQRKRTIFLFPLKALVNDKLRQFEEVYLPLNIKTIKATGESTSDDIGPLMKGRYDICLMTYEKFTSIVLNCPFILNQVGTIVIDEAQMLADHSRGVNLEFTLTLLKLKRLEGIEPQIITLSAVIGNLNGFERWIGARLLIKKDRPVPVQEGILTSNGLYRSVSSDTMEESNVRLIQPEYRKGTSQDVIIPLVRKLVAEGKSIIVFRETKPEAAACAEYLANNLGLPPALSAMDALPDKDPSRSSQRLRRVLSQGVGFHIADLDPEERNVVEENFRDRASGLKVIAATTTLAMGVNTPADAVVVAGLMHPGDNPYTVAEYKNIIGRAGRLGFSQKGESYLIAMTGGMEHSYWTGYVMASPEDLRSNFLMVNTDVRSLILRVLSATGRKNGMDPEQIISFLEQSFGAFQERLRFESWTWNAQLILKALADLENYQLVHKDVEGFYRSTALGKLAGDSGLLVESIIRVVDCLSKLTEAQMTEPNLLALTQLCVELEEVYMPINKRSTQMEPATWAAEIKRQNIAHTIVSSFSKHANQTADVTAKSKKTIACLIWMSKTSLADIENILMQHNVSSDAAGALRSVVARTCDVLPTVAAIAELTVGGQAISKKMAKLLSRLELGIPAESLEISNILGKAISRGEYLQLLGQRILTTADFNAADEDVLLAILGKDKLGHCRDKMEKKDRENIVASLQNLPEVPLY</sequence>
<organism evidence="7 8">
    <name type="scientific">Pedobacter chinensis</name>
    <dbReference type="NCBI Taxonomy" id="2282421"/>
    <lineage>
        <taxon>Bacteria</taxon>
        <taxon>Pseudomonadati</taxon>
        <taxon>Bacteroidota</taxon>
        <taxon>Sphingobacteriia</taxon>
        <taxon>Sphingobacteriales</taxon>
        <taxon>Sphingobacteriaceae</taxon>
        <taxon>Pedobacter</taxon>
    </lineage>
</organism>
<reference evidence="7 8" key="1">
    <citation type="submission" date="2018-07" db="EMBL/GenBank/DDBJ databases">
        <title>Pedobacter sp. nov., isolated from soil.</title>
        <authorList>
            <person name="Zhou L.Y."/>
            <person name="Du Z.J."/>
        </authorList>
    </citation>
    <scope>NUCLEOTIDE SEQUENCE [LARGE SCALE GENOMIC DNA]</scope>
    <source>
        <strain evidence="7 8">JDX94</strain>
    </source>
</reference>
<dbReference type="EMBL" id="QPKV01000014">
    <property type="protein sequence ID" value="RDC54353.1"/>
    <property type="molecule type" value="Genomic_DNA"/>
</dbReference>
<dbReference type="SUPFAM" id="SSF52540">
    <property type="entry name" value="P-loop containing nucleoside triphosphate hydrolases"/>
    <property type="match status" value="1"/>
</dbReference>
<dbReference type="Pfam" id="PF00656">
    <property type="entry name" value="Peptidase_C14"/>
    <property type="match status" value="1"/>
</dbReference>
<protein>
    <submittedName>
        <fullName evidence="7">DEAD/DEAH box helicase</fullName>
    </submittedName>
</protein>
<dbReference type="SMART" id="SM00487">
    <property type="entry name" value="DEXDc"/>
    <property type="match status" value="1"/>
</dbReference>
<dbReference type="Gene3D" id="3.40.50.1460">
    <property type="match status" value="1"/>
</dbReference>
<dbReference type="Gene3D" id="3.40.50.300">
    <property type="entry name" value="P-loop containing nucleotide triphosphate hydrolases"/>
    <property type="match status" value="2"/>
</dbReference>
<dbReference type="InterPro" id="IPR050474">
    <property type="entry name" value="Hel308_SKI2-like"/>
</dbReference>
<dbReference type="GO" id="GO:0005524">
    <property type="term" value="F:ATP binding"/>
    <property type="evidence" value="ECO:0007669"/>
    <property type="project" value="UniProtKB-KW"/>
</dbReference>
<gene>
    <name evidence="7" type="ORF">DU508_21770</name>
</gene>
<dbReference type="GO" id="GO:0006508">
    <property type="term" value="P:proteolysis"/>
    <property type="evidence" value="ECO:0007669"/>
    <property type="project" value="InterPro"/>
</dbReference>
<keyword evidence="1" id="KW-0547">Nucleotide-binding</keyword>
<proteinExistence type="predicted"/>
<dbReference type="InterPro" id="IPR014001">
    <property type="entry name" value="Helicase_ATP-bd"/>
</dbReference>
<evidence type="ECO:0000313" key="8">
    <source>
        <dbReference type="Proteomes" id="UP000253961"/>
    </source>
</evidence>
<accession>A0A369PP27</accession>
<dbReference type="GO" id="GO:0004386">
    <property type="term" value="F:helicase activity"/>
    <property type="evidence" value="ECO:0007669"/>
    <property type="project" value="UniProtKB-KW"/>
</dbReference>
<dbReference type="SMART" id="SM00490">
    <property type="entry name" value="HELICc"/>
    <property type="match status" value="1"/>
</dbReference>
<keyword evidence="3 7" id="KW-0347">Helicase</keyword>
<dbReference type="PROSITE" id="PS51192">
    <property type="entry name" value="HELICASE_ATP_BIND_1"/>
    <property type="match status" value="1"/>
</dbReference>
<evidence type="ECO:0000256" key="4">
    <source>
        <dbReference type="ARBA" id="ARBA00022840"/>
    </source>
</evidence>
<dbReference type="InterPro" id="IPR011545">
    <property type="entry name" value="DEAD/DEAH_box_helicase_dom"/>
</dbReference>
<dbReference type="PROSITE" id="PS51194">
    <property type="entry name" value="HELICASE_CTER"/>
    <property type="match status" value="1"/>
</dbReference>
<keyword evidence="8" id="KW-1185">Reference proteome</keyword>
<dbReference type="InterPro" id="IPR001650">
    <property type="entry name" value="Helicase_C-like"/>
</dbReference>
<evidence type="ECO:0000256" key="1">
    <source>
        <dbReference type="ARBA" id="ARBA00022741"/>
    </source>
</evidence>
<comment type="caution">
    <text evidence="7">The sequence shown here is derived from an EMBL/GenBank/DDBJ whole genome shotgun (WGS) entry which is preliminary data.</text>
</comment>
<feature type="domain" description="Helicase ATP-binding" evidence="5">
    <location>
        <begin position="309"/>
        <end position="482"/>
    </location>
</feature>
<dbReference type="Pfam" id="PF00271">
    <property type="entry name" value="Helicase_C"/>
    <property type="match status" value="1"/>
</dbReference>
<dbReference type="PANTHER" id="PTHR47961">
    <property type="entry name" value="DNA POLYMERASE THETA, PUTATIVE (AFU_ORTHOLOGUE AFUA_1G05260)-RELATED"/>
    <property type="match status" value="1"/>
</dbReference>
<evidence type="ECO:0000259" key="6">
    <source>
        <dbReference type="PROSITE" id="PS51194"/>
    </source>
</evidence>
<evidence type="ECO:0000313" key="7">
    <source>
        <dbReference type="EMBL" id="RDC54353.1"/>
    </source>
</evidence>
<dbReference type="GO" id="GO:0004197">
    <property type="term" value="F:cysteine-type endopeptidase activity"/>
    <property type="evidence" value="ECO:0007669"/>
    <property type="project" value="InterPro"/>
</dbReference>
<dbReference type="AlphaFoldDB" id="A0A369PP27"/>
<evidence type="ECO:0000256" key="3">
    <source>
        <dbReference type="ARBA" id="ARBA00022806"/>
    </source>
</evidence>
<dbReference type="PANTHER" id="PTHR47961:SF10">
    <property type="entry name" value="ATP-DEPENDENT DNA HELICASE HEL308"/>
    <property type="match status" value="1"/>
</dbReference>
<evidence type="ECO:0000256" key="2">
    <source>
        <dbReference type="ARBA" id="ARBA00022801"/>
    </source>
</evidence>
<keyword evidence="4" id="KW-0067">ATP-binding</keyword>
<dbReference type="Gene3D" id="1.10.3380.30">
    <property type="match status" value="1"/>
</dbReference>
<keyword evidence="2" id="KW-0378">Hydrolase</keyword>